<evidence type="ECO:0000259" key="1">
    <source>
        <dbReference type="Pfam" id="PF14534"/>
    </source>
</evidence>
<dbReference type="RefSeq" id="WP_073494989.1">
    <property type="nucleotide sequence ID" value="NZ_CP099468.1"/>
</dbReference>
<dbReference type="AlphaFoldDB" id="A0A1V6MXP6"/>
<organism evidence="2 4">
    <name type="scientific">Streptomyces phaeoluteigriseus</name>
    <dbReference type="NCBI Taxonomy" id="114686"/>
    <lineage>
        <taxon>Bacteria</taxon>
        <taxon>Bacillati</taxon>
        <taxon>Actinomycetota</taxon>
        <taxon>Actinomycetes</taxon>
        <taxon>Kitasatosporales</taxon>
        <taxon>Streptomycetaceae</taxon>
        <taxon>Streptomyces</taxon>
        <taxon>Streptomyces aurantiacus group</taxon>
    </lineage>
</organism>
<dbReference type="Proteomes" id="UP000184286">
    <property type="component" value="Unassembled WGS sequence"/>
</dbReference>
<proteinExistence type="predicted"/>
<dbReference type="EMBL" id="CP099468">
    <property type="protein sequence ID" value="USQ84773.1"/>
    <property type="molecule type" value="Genomic_DNA"/>
</dbReference>
<evidence type="ECO:0000313" key="2">
    <source>
        <dbReference type="EMBL" id="OQD57087.1"/>
    </source>
</evidence>
<accession>A0A1V6MXP6</accession>
<dbReference type="STRING" id="114686.BM536_003220"/>
<dbReference type="EMBL" id="MPOH02000005">
    <property type="protein sequence ID" value="OQD57087.1"/>
    <property type="molecule type" value="Genomic_DNA"/>
</dbReference>
<evidence type="ECO:0000313" key="3">
    <source>
        <dbReference type="EMBL" id="USQ84773.1"/>
    </source>
</evidence>
<dbReference type="InterPro" id="IPR027843">
    <property type="entry name" value="DUF4440"/>
</dbReference>
<protein>
    <submittedName>
        <fullName evidence="3">Nuclear transport factor 2 family protein</fullName>
    </submittedName>
</protein>
<reference evidence="2" key="2">
    <citation type="submission" date="2016-11" db="EMBL/GenBank/DDBJ databases">
        <authorList>
            <person name="Jaros S."/>
            <person name="Januszkiewicz K."/>
            <person name="Wedrychowicz H."/>
        </authorList>
    </citation>
    <scope>NUCLEOTIDE SEQUENCE [LARGE SCALE GENOMIC DNA]</scope>
    <source>
        <strain evidence="2">DSM 41896</strain>
    </source>
</reference>
<dbReference type="OrthoDB" id="3253136at2"/>
<reference evidence="4" key="1">
    <citation type="submission" date="2016-11" db="EMBL/GenBank/DDBJ databases">
        <authorList>
            <person name="Schniete J.K."/>
            <person name="Salih T."/>
            <person name="Algora Gallardo L."/>
            <person name="Martinez Fernandez S."/>
            <person name="Herron P.R."/>
        </authorList>
    </citation>
    <scope>NUCLEOTIDE SEQUENCE [LARGE SCALE GENOMIC DNA]</scope>
    <source>
        <strain evidence="4">DSM 41896</strain>
    </source>
</reference>
<dbReference type="InterPro" id="IPR032710">
    <property type="entry name" value="NTF2-like_dom_sf"/>
</dbReference>
<gene>
    <name evidence="2" type="ORF">BM536_003220</name>
    <name evidence="3" type="ORF">NFX46_13815</name>
</gene>
<feature type="domain" description="DUF4440" evidence="1">
    <location>
        <begin position="14"/>
        <end position="117"/>
    </location>
</feature>
<keyword evidence="5" id="KW-1185">Reference proteome</keyword>
<evidence type="ECO:0000313" key="5">
    <source>
        <dbReference type="Proteomes" id="UP001056374"/>
    </source>
</evidence>
<sequence>MNPSADVSTRMEVIDAYRAHLHAMADGDTVALDALLDDGFTLTQPTGDRQAKAEWLADLRAATFVPLGIEEKTVTVVVDGDTARLVGRVIARATGDGAPEDRRLQLTMDYARVRDSWIALRAVARSW</sequence>
<evidence type="ECO:0000313" key="4">
    <source>
        <dbReference type="Proteomes" id="UP000184286"/>
    </source>
</evidence>
<name>A0A1V6MXP6_9ACTN</name>
<dbReference type="SUPFAM" id="SSF54427">
    <property type="entry name" value="NTF2-like"/>
    <property type="match status" value="1"/>
</dbReference>
<dbReference type="Proteomes" id="UP001056374">
    <property type="component" value="Chromosome"/>
</dbReference>
<reference evidence="3" key="4">
    <citation type="submission" date="2022-06" db="EMBL/GenBank/DDBJ databases">
        <title>Complete genome sequence of soil microorganisms Streptomyces sp. Qhu-M197 isolated from Alpine meadows habitats on the Tibetan Plateau.</title>
        <authorList>
            <person name="Zhang B."/>
            <person name="Xiang X."/>
            <person name="Fan J."/>
        </authorList>
    </citation>
    <scope>NUCLEOTIDE SEQUENCE</scope>
    <source>
        <strain evidence="3">Qhu-M197</strain>
    </source>
</reference>
<dbReference type="Pfam" id="PF14534">
    <property type="entry name" value="DUF4440"/>
    <property type="match status" value="1"/>
</dbReference>
<dbReference type="Gene3D" id="3.10.450.50">
    <property type="match status" value="1"/>
</dbReference>
<reference evidence="2 4" key="3">
    <citation type="submission" date="2017-02" db="EMBL/GenBank/DDBJ databases">
        <title>Draft genome sequence of Streptomyces phaeoluteigriseus type strain DSM41896.</title>
        <authorList>
            <person name="Salih T.S."/>
            <person name="Algora Gallardo L."/>
            <person name="Melo Santos T."/>
            <person name="Filgueira Martinez S."/>
            <person name="Herron P.R."/>
        </authorList>
    </citation>
    <scope>NUCLEOTIDE SEQUENCE [LARGE SCALE GENOMIC DNA]</scope>
    <source>
        <strain evidence="2 4">DSM 41896</strain>
    </source>
</reference>